<dbReference type="InterPro" id="IPR036388">
    <property type="entry name" value="WH-like_DNA-bd_sf"/>
</dbReference>
<keyword evidence="2" id="KW-0805">Transcription regulation</keyword>
<dbReference type="CDD" id="cd08422">
    <property type="entry name" value="PBP2_CrgA_like"/>
    <property type="match status" value="1"/>
</dbReference>
<keyword evidence="3" id="KW-0238">DNA-binding</keyword>
<dbReference type="PANTHER" id="PTHR30537:SF5">
    <property type="entry name" value="HTH-TYPE TRANSCRIPTIONAL ACTIVATOR TTDR-RELATED"/>
    <property type="match status" value="1"/>
</dbReference>
<dbReference type="Gene3D" id="3.40.190.290">
    <property type="match status" value="1"/>
</dbReference>
<dbReference type="PROSITE" id="PS50931">
    <property type="entry name" value="HTH_LYSR"/>
    <property type="match status" value="1"/>
</dbReference>
<evidence type="ECO:0000259" key="5">
    <source>
        <dbReference type="PROSITE" id="PS50931"/>
    </source>
</evidence>
<dbReference type="Gene3D" id="1.10.10.10">
    <property type="entry name" value="Winged helix-like DNA-binding domain superfamily/Winged helix DNA-binding domain"/>
    <property type="match status" value="1"/>
</dbReference>
<dbReference type="EMBL" id="CP042582">
    <property type="protein sequence ID" value="QEX20999.1"/>
    <property type="molecule type" value="Genomic_DNA"/>
</dbReference>
<dbReference type="KEGG" id="hadh:FRZ61_09190"/>
<evidence type="ECO:0000256" key="2">
    <source>
        <dbReference type="ARBA" id="ARBA00023015"/>
    </source>
</evidence>
<comment type="similarity">
    <text evidence="1">Belongs to the LysR transcriptional regulatory family.</text>
</comment>
<dbReference type="Proteomes" id="UP000325797">
    <property type="component" value="Chromosome"/>
</dbReference>
<evidence type="ECO:0000313" key="6">
    <source>
        <dbReference type="EMBL" id="QEX20999.1"/>
    </source>
</evidence>
<dbReference type="InterPro" id="IPR058163">
    <property type="entry name" value="LysR-type_TF_proteobact-type"/>
</dbReference>
<dbReference type="Pfam" id="PF00126">
    <property type="entry name" value="HTH_1"/>
    <property type="match status" value="1"/>
</dbReference>
<dbReference type="AlphaFoldDB" id="A0A5J6MUC9"/>
<dbReference type="GO" id="GO:0006351">
    <property type="term" value="P:DNA-templated transcription"/>
    <property type="evidence" value="ECO:0007669"/>
    <property type="project" value="TreeGrafter"/>
</dbReference>
<dbReference type="OrthoDB" id="9812435at2"/>
<dbReference type="PRINTS" id="PR00039">
    <property type="entry name" value="HTHLYSR"/>
</dbReference>
<dbReference type="PANTHER" id="PTHR30537">
    <property type="entry name" value="HTH-TYPE TRANSCRIPTIONAL REGULATOR"/>
    <property type="match status" value="1"/>
</dbReference>
<name>A0A5J6MUC9_9PROT</name>
<dbReference type="FunFam" id="1.10.10.10:FF:000001">
    <property type="entry name" value="LysR family transcriptional regulator"/>
    <property type="match status" value="1"/>
</dbReference>
<dbReference type="FunFam" id="3.40.190.290:FF:000001">
    <property type="entry name" value="Transcriptional regulator, LysR family"/>
    <property type="match status" value="1"/>
</dbReference>
<keyword evidence="4" id="KW-0804">Transcription</keyword>
<dbReference type="InterPro" id="IPR005119">
    <property type="entry name" value="LysR_subst-bd"/>
</dbReference>
<dbReference type="GO" id="GO:0003700">
    <property type="term" value="F:DNA-binding transcription factor activity"/>
    <property type="evidence" value="ECO:0007669"/>
    <property type="project" value="InterPro"/>
</dbReference>
<evidence type="ECO:0000256" key="3">
    <source>
        <dbReference type="ARBA" id="ARBA00023125"/>
    </source>
</evidence>
<dbReference type="SUPFAM" id="SSF46785">
    <property type="entry name" value="Winged helix' DNA-binding domain"/>
    <property type="match status" value="1"/>
</dbReference>
<evidence type="ECO:0000256" key="4">
    <source>
        <dbReference type="ARBA" id="ARBA00023163"/>
    </source>
</evidence>
<feature type="domain" description="HTH lysR-type" evidence="5">
    <location>
        <begin position="1"/>
        <end position="59"/>
    </location>
</feature>
<reference evidence="6 7" key="1">
    <citation type="submission" date="2019-08" db="EMBL/GenBank/DDBJ databases">
        <title>Hyperibacter terrae gen. nov., sp. nov. and Hyperibacter viscosus sp. nov., two new members in the family Rhodospirillaceae isolated from the rhizosphere of Hypericum perforatum.</title>
        <authorList>
            <person name="Noviana Z."/>
        </authorList>
    </citation>
    <scope>NUCLEOTIDE SEQUENCE [LARGE SCALE GENOMIC DNA]</scope>
    <source>
        <strain evidence="6 7">R5959</strain>
    </source>
</reference>
<sequence>MDRLETLRVFRKVADRQSFSAAARELGLSNAAVSKHIARLEADLGARLIDRTTRRMSLTEAGRAYFDRCVRVLDDLAEADQAVGRLTAAPRGLLRVTAPASFGVPYLSRLLPEFMARHPELSVDLSFNDRFVDLVEEGVDLAVRIRTDLPDSQLVVRRLAPVERVLCAAPAYLARRGEPRHPRELNAHDCILYTLSTTPGEWRFEGPDGTVTVPINGRFRCNNGQAMLAAAEGGIGIANSPIFSVAAALRAGRVKRLLPDWQPPAHALYLVYPPGRHLSPKVRAFADFLAERFVPPVDWDAVA</sequence>
<organism evidence="6 7">
    <name type="scientific">Hypericibacter adhaerens</name>
    <dbReference type="NCBI Taxonomy" id="2602016"/>
    <lineage>
        <taxon>Bacteria</taxon>
        <taxon>Pseudomonadati</taxon>
        <taxon>Pseudomonadota</taxon>
        <taxon>Alphaproteobacteria</taxon>
        <taxon>Rhodospirillales</taxon>
        <taxon>Dongiaceae</taxon>
        <taxon>Hypericibacter</taxon>
    </lineage>
</organism>
<evidence type="ECO:0000313" key="7">
    <source>
        <dbReference type="Proteomes" id="UP000325797"/>
    </source>
</evidence>
<dbReference type="RefSeq" id="WP_151115215.1">
    <property type="nucleotide sequence ID" value="NZ_CP042582.1"/>
</dbReference>
<gene>
    <name evidence="6" type="ORF">FRZ61_09190</name>
</gene>
<dbReference type="GO" id="GO:0043565">
    <property type="term" value="F:sequence-specific DNA binding"/>
    <property type="evidence" value="ECO:0007669"/>
    <property type="project" value="TreeGrafter"/>
</dbReference>
<keyword evidence="7" id="KW-1185">Reference proteome</keyword>
<proteinExistence type="inferred from homology"/>
<protein>
    <submittedName>
        <fullName evidence="6">LysR family transcriptional regulator</fullName>
    </submittedName>
</protein>
<dbReference type="Pfam" id="PF03466">
    <property type="entry name" value="LysR_substrate"/>
    <property type="match status" value="1"/>
</dbReference>
<dbReference type="InterPro" id="IPR036390">
    <property type="entry name" value="WH_DNA-bd_sf"/>
</dbReference>
<evidence type="ECO:0000256" key="1">
    <source>
        <dbReference type="ARBA" id="ARBA00009437"/>
    </source>
</evidence>
<dbReference type="InterPro" id="IPR000847">
    <property type="entry name" value="LysR_HTH_N"/>
</dbReference>
<accession>A0A5J6MUC9</accession>
<dbReference type="SUPFAM" id="SSF53850">
    <property type="entry name" value="Periplasmic binding protein-like II"/>
    <property type="match status" value="1"/>
</dbReference>